<evidence type="ECO:0000256" key="4">
    <source>
        <dbReference type="ARBA" id="ARBA00023125"/>
    </source>
</evidence>
<dbReference type="InterPro" id="IPR039425">
    <property type="entry name" value="RNA_pol_sigma-70-like"/>
</dbReference>
<gene>
    <name evidence="9" type="ORF">LMG7053_00762</name>
</gene>
<dbReference type="PANTHER" id="PTHR43133:SF8">
    <property type="entry name" value="RNA POLYMERASE SIGMA FACTOR HI_1459-RELATED"/>
    <property type="match status" value="1"/>
</dbReference>
<keyword evidence="2" id="KW-0805">Transcription regulation</keyword>
<keyword evidence="4" id="KW-0238">DNA-binding</keyword>
<dbReference type="Gene3D" id="1.10.10.10">
    <property type="entry name" value="Winged helix-like DNA-binding domain superfamily/Winged helix DNA-binding domain"/>
    <property type="match status" value="1"/>
</dbReference>
<feature type="region of interest" description="Disordered" evidence="6">
    <location>
        <begin position="1"/>
        <end position="29"/>
    </location>
</feature>
<organism evidence="9 10">
    <name type="scientific">Achromobacter ruhlandii</name>
    <dbReference type="NCBI Taxonomy" id="72557"/>
    <lineage>
        <taxon>Bacteria</taxon>
        <taxon>Pseudomonadati</taxon>
        <taxon>Pseudomonadota</taxon>
        <taxon>Betaproteobacteria</taxon>
        <taxon>Burkholderiales</taxon>
        <taxon>Alcaligenaceae</taxon>
        <taxon>Achromobacter</taxon>
    </lineage>
</organism>
<dbReference type="EMBL" id="CADILJ010000004">
    <property type="protein sequence ID" value="CAB3940702.1"/>
    <property type="molecule type" value="Genomic_DNA"/>
</dbReference>
<dbReference type="InterPro" id="IPR013324">
    <property type="entry name" value="RNA_pol_sigma_r3/r4-like"/>
</dbReference>
<dbReference type="PANTHER" id="PTHR43133">
    <property type="entry name" value="RNA POLYMERASE ECF-TYPE SIGMA FACTO"/>
    <property type="match status" value="1"/>
</dbReference>
<dbReference type="InterPro" id="IPR007627">
    <property type="entry name" value="RNA_pol_sigma70_r2"/>
</dbReference>
<keyword evidence="10" id="KW-1185">Reference proteome</keyword>
<keyword evidence="5" id="KW-0804">Transcription</keyword>
<evidence type="ECO:0000256" key="6">
    <source>
        <dbReference type="SAM" id="MobiDB-lite"/>
    </source>
</evidence>
<comment type="caution">
    <text evidence="9">The sequence shown here is derived from an EMBL/GenBank/DDBJ whole genome shotgun (WGS) entry which is preliminary data.</text>
</comment>
<reference evidence="9 10" key="1">
    <citation type="submission" date="2020-04" db="EMBL/GenBank/DDBJ databases">
        <authorList>
            <person name="De Canck E."/>
        </authorList>
    </citation>
    <scope>NUCLEOTIDE SEQUENCE [LARGE SCALE GENOMIC DNA]</scope>
    <source>
        <strain evidence="9 10">LMG 7053</strain>
    </source>
</reference>
<keyword evidence="3" id="KW-0731">Sigma factor</keyword>
<evidence type="ECO:0000256" key="1">
    <source>
        <dbReference type="ARBA" id="ARBA00010641"/>
    </source>
</evidence>
<dbReference type="InterPro" id="IPR036388">
    <property type="entry name" value="WH-like_DNA-bd_sf"/>
</dbReference>
<proteinExistence type="inferred from homology"/>
<evidence type="ECO:0000256" key="3">
    <source>
        <dbReference type="ARBA" id="ARBA00023082"/>
    </source>
</evidence>
<dbReference type="CDD" id="cd06171">
    <property type="entry name" value="Sigma70_r4"/>
    <property type="match status" value="1"/>
</dbReference>
<evidence type="ECO:0000256" key="2">
    <source>
        <dbReference type="ARBA" id="ARBA00023015"/>
    </source>
</evidence>
<dbReference type="InterPro" id="IPR013249">
    <property type="entry name" value="RNA_pol_sigma70_r4_t2"/>
</dbReference>
<dbReference type="InterPro" id="IPR013325">
    <property type="entry name" value="RNA_pol_sigma_r2"/>
</dbReference>
<protein>
    <recommendedName>
        <fullName evidence="11">RNA polymerase sigma factor</fullName>
    </recommendedName>
</protein>
<dbReference type="Pfam" id="PF08281">
    <property type="entry name" value="Sigma70_r4_2"/>
    <property type="match status" value="1"/>
</dbReference>
<feature type="compositionally biased region" description="Low complexity" evidence="6">
    <location>
        <begin position="9"/>
        <end position="20"/>
    </location>
</feature>
<dbReference type="SUPFAM" id="SSF88946">
    <property type="entry name" value="Sigma2 domain of RNA polymerase sigma factors"/>
    <property type="match status" value="1"/>
</dbReference>
<dbReference type="Pfam" id="PF04542">
    <property type="entry name" value="Sigma70_r2"/>
    <property type="match status" value="1"/>
</dbReference>
<comment type="similarity">
    <text evidence="1">Belongs to the sigma-70 factor family. ECF subfamily.</text>
</comment>
<sequence length="193" mass="21560">MSCSPTMRPAPRSAAVAPSSRRPDPVSQLVREESERLRRFVLRHVGNGPDADDITQQAFVEMSVSYDSFRGDSKPSTWLFGIARNLIRNHLSRAPERRYAFVGEEELAGEHDCRSDPAARLELVQAIRLLDHSLAALPVDLAEVLRMICAEELSYEEAAAQLNLPIGTVRSRLSRARSQLRARARQQGGWLDA</sequence>
<feature type="domain" description="RNA polymerase sigma-70 region 2" evidence="7">
    <location>
        <begin position="29"/>
        <end position="94"/>
    </location>
</feature>
<evidence type="ECO:0000313" key="9">
    <source>
        <dbReference type="EMBL" id="CAB3940702.1"/>
    </source>
</evidence>
<name>A0ABM8LP36_9BURK</name>
<evidence type="ECO:0000259" key="7">
    <source>
        <dbReference type="Pfam" id="PF04542"/>
    </source>
</evidence>
<evidence type="ECO:0000313" key="10">
    <source>
        <dbReference type="Proteomes" id="UP000494161"/>
    </source>
</evidence>
<evidence type="ECO:0008006" key="11">
    <source>
        <dbReference type="Google" id="ProtNLM"/>
    </source>
</evidence>
<dbReference type="Gene3D" id="1.10.1740.10">
    <property type="match status" value="1"/>
</dbReference>
<evidence type="ECO:0000259" key="8">
    <source>
        <dbReference type="Pfam" id="PF08281"/>
    </source>
</evidence>
<evidence type="ECO:0000256" key="5">
    <source>
        <dbReference type="ARBA" id="ARBA00023163"/>
    </source>
</evidence>
<accession>A0ABM8LP36</accession>
<feature type="domain" description="RNA polymerase sigma factor 70 region 4 type 2" evidence="8">
    <location>
        <begin position="128"/>
        <end position="180"/>
    </location>
</feature>
<dbReference type="InterPro" id="IPR014284">
    <property type="entry name" value="RNA_pol_sigma-70_dom"/>
</dbReference>
<dbReference type="Proteomes" id="UP000494161">
    <property type="component" value="Unassembled WGS sequence"/>
</dbReference>
<dbReference type="SUPFAM" id="SSF88659">
    <property type="entry name" value="Sigma3 and sigma4 domains of RNA polymerase sigma factors"/>
    <property type="match status" value="1"/>
</dbReference>
<dbReference type="NCBIfam" id="TIGR02937">
    <property type="entry name" value="sigma70-ECF"/>
    <property type="match status" value="1"/>
</dbReference>